<feature type="compositionally biased region" description="Polar residues" evidence="1">
    <location>
        <begin position="241"/>
        <end position="253"/>
    </location>
</feature>
<organism evidence="3">
    <name type="scientific">Alternaria alternata</name>
    <name type="common">Alternaria rot fungus</name>
    <name type="synonym">Torula alternata</name>
    <dbReference type="NCBI Taxonomy" id="5599"/>
    <lineage>
        <taxon>Eukaryota</taxon>
        <taxon>Fungi</taxon>
        <taxon>Dikarya</taxon>
        <taxon>Ascomycota</taxon>
        <taxon>Pezizomycotina</taxon>
        <taxon>Dothideomycetes</taxon>
        <taxon>Pleosporomycetidae</taxon>
        <taxon>Pleosporales</taxon>
        <taxon>Pleosporineae</taxon>
        <taxon>Pleosporaceae</taxon>
        <taxon>Alternaria</taxon>
        <taxon>Alternaria sect. Alternaria</taxon>
        <taxon>Alternaria alternata complex</taxon>
    </lineage>
</organism>
<proteinExistence type="predicted"/>
<feature type="domain" description="BZIP" evidence="2">
    <location>
        <begin position="124"/>
        <end position="139"/>
    </location>
</feature>
<gene>
    <name evidence="3" type="primary">ORF17</name>
</gene>
<evidence type="ECO:0000313" key="3">
    <source>
        <dbReference type="EMBL" id="BAI44788.1"/>
    </source>
</evidence>
<name>C9K7G4_ALTAL</name>
<dbReference type="AlphaFoldDB" id="C9K7G4"/>
<sequence>MAVPHNYCTIAQNSKVHKLSEGPAAKSDVLAAYCKYYARVEDQTTLSFAAAWTDFSYLADLLPFREYLIKSVTNHVWADEHLLFLIQQRSTQPSIVRVPRNARYCNIILMAYRKYKTRAEQVAKRQEQNRIAQRTYREKAKKKKALEVAAEAEQTESTCDLLDRSCSKLQLETKLACINKDINDVASILENATDPSTKTYLVERQPCIQRTVDTFRAFLCHLSEPTTASSQKDTDDFAMDSTPNLPTQSSSVSDESCFFPALETMDPSPGEILQKLEAQIRQQKIYNAVAWSYAGSHLNESNVIS</sequence>
<dbReference type="InterPro" id="IPR004827">
    <property type="entry name" value="bZIP"/>
</dbReference>
<dbReference type="PROSITE" id="PS00036">
    <property type="entry name" value="BZIP_BASIC"/>
    <property type="match status" value="1"/>
</dbReference>
<accession>C9K7G4</accession>
<evidence type="ECO:0000256" key="1">
    <source>
        <dbReference type="SAM" id="MobiDB-lite"/>
    </source>
</evidence>
<dbReference type="GO" id="GO:0003700">
    <property type="term" value="F:DNA-binding transcription factor activity"/>
    <property type="evidence" value="ECO:0007669"/>
    <property type="project" value="InterPro"/>
</dbReference>
<reference evidence="3" key="1">
    <citation type="submission" date="2009-10" db="EMBL/GenBank/DDBJ databases">
        <title>A Zn(II)2Cys6 transcription regulator encoded by the AMT gene cluster negatively controls AM-toxin production in the apple pathotype of Alternaria alternata.</title>
        <authorList>
            <person name="Harimoto Y."/>
            <person name="Kodama M."/>
            <person name="Yamamoto M."/>
            <person name="Otani H."/>
            <person name="Tsuge T."/>
        </authorList>
    </citation>
    <scope>NUCLEOTIDE SEQUENCE</scope>
    <source>
        <strain evidence="3">NBRC 8984</strain>
    </source>
</reference>
<dbReference type="EMBL" id="AB525199">
    <property type="protein sequence ID" value="BAI44788.1"/>
    <property type="molecule type" value="Genomic_DNA"/>
</dbReference>
<evidence type="ECO:0000259" key="2">
    <source>
        <dbReference type="PROSITE" id="PS00036"/>
    </source>
</evidence>
<protein>
    <submittedName>
        <fullName evidence="3">Uncharacterized protein ORF17</fullName>
    </submittedName>
</protein>
<feature type="region of interest" description="Disordered" evidence="1">
    <location>
        <begin position="227"/>
        <end position="253"/>
    </location>
</feature>